<sequence length="652" mass="68644">MRLQLLGEVRAGDTDLGGARQRLLLAALALAGGRALSRDTLLDALWEHDPPRTALNVLRTYASRLRAVLPPGAITLVGDGYALSGVTTDAEEFEALAAGRPREALALWRGEALAGLEGGYAAAQRARLEERRLTVLERAIEADLEAGLHAEAVAELRALVAAHPLRERLSALLMLALHRSGRQAEALAVYSDLRGLLRDELGIAPSPELSELHLRVLGGELPPPRTAVRPAQLPADLADFTGRAELVEALAAELAPGAALPVHVIAGIGGVGKTALAVRVAHRVRDRFPDGQLAIDLRGGSDPMDPADALERLLGALGVGGPPAGLADRAALYRSLLDGRRMLVLLDNAASEAQVRPLLPGTSQCAVIVTGRSRLAALAGARTHDLDVLTRPEALSLLGAVAGRARIAAEPEAAVAVAEACAFLPLAVRIAAARLAARPGWNVAVLRDKVAGERRLAELAIGDLAVERTFDLGYDQLAAEQARAFRLLAVADAPDLTLRVAAVVLGVDDAEPLCESLVDLNLLESPAPGRYLYHDLLRVFARGKVADEERDEALARLTGDWLRQVRAAAAASRDGSPQAGAWLAEEAACLVGTLRRHEGEPLPRRRQGSTLAVARALREVGGGDSQEALVRGLIALGEGDPATEEAMAALRI</sequence>
<dbReference type="RefSeq" id="WP_346144366.1">
    <property type="nucleotide sequence ID" value="NZ_BAAATE010000003.1"/>
</dbReference>
<dbReference type="PANTHER" id="PTHR35807:SF1">
    <property type="entry name" value="TRANSCRIPTIONAL REGULATOR REDD"/>
    <property type="match status" value="1"/>
</dbReference>
<keyword evidence="3 5" id="KW-0238">DNA-binding</keyword>
<comment type="caution">
    <text evidence="7">The sequence shown here is derived from an EMBL/GenBank/DDBJ whole genome shotgun (WGS) entry which is preliminary data.</text>
</comment>
<dbReference type="Proteomes" id="UP001501666">
    <property type="component" value="Unassembled WGS sequence"/>
</dbReference>
<accession>A0ABP6DNZ3</accession>
<proteinExistence type="inferred from homology"/>
<keyword evidence="8" id="KW-1185">Reference proteome</keyword>
<dbReference type="InterPro" id="IPR036388">
    <property type="entry name" value="WH-like_DNA-bd_sf"/>
</dbReference>
<evidence type="ECO:0000313" key="7">
    <source>
        <dbReference type="EMBL" id="GAA2649399.1"/>
    </source>
</evidence>
<dbReference type="SMART" id="SM00862">
    <property type="entry name" value="Trans_reg_C"/>
    <property type="match status" value="1"/>
</dbReference>
<dbReference type="Gene3D" id="1.10.10.10">
    <property type="entry name" value="Winged helix-like DNA-binding domain superfamily/Winged helix DNA-binding domain"/>
    <property type="match status" value="1"/>
</dbReference>
<dbReference type="SMART" id="SM01043">
    <property type="entry name" value="BTAD"/>
    <property type="match status" value="1"/>
</dbReference>
<gene>
    <name evidence="7" type="ORF">GCM10010412_014500</name>
</gene>
<evidence type="ECO:0000256" key="4">
    <source>
        <dbReference type="ARBA" id="ARBA00023163"/>
    </source>
</evidence>
<dbReference type="InterPro" id="IPR016032">
    <property type="entry name" value="Sig_transdc_resp-reg_C-effctor"/>
</dbReference>
<name>A0ABP6DNZ3_9ACTN</name>
<evidence type="ECO:0000256" key="3">
    <source>
        <dbReference type="ARBA" id="ARBA00023125"/>
    </source>
</evidence>
<evidence type="ECO:0000256" key="2">
    <source>
        <dbReference type="ARBA" id="ARBA00023015"/>
    </source>
</evidence>
<evidence type="ECO:0000256" key="1">
    <source>
        <dbReference type="ARBA" id="ARBA00005820"/>
    </source>
</evidence>
<feature type="domain" description="OmpR/PhoB-type" evidence="6">
    <location>
        <begin position="1"/>
        <end position="85"/>
    </location>
</feature>
<dbReference type="EMBL" id="BAAATE010000003">
    <property type="protein sequence ID" value="GAA2649399.1"/>
    <property type="molecule type" value="Genomic_DNA"/>
</dbReference>
<evidence type="ECO:0000256" key="5">
    <source>
        <dbReference type="PROSITE-ProRule" id="PRU01091"/>
    </source>
</evidence>
<dbReference type="SUPFAM" id="SSF52540">
    <property type="entry name" value="P-loop containing nucleoside triphosphate hydrolases"/>
    <property type="match status" value="1"/>
</dbReference>
<dbReference type="CDD" id="cd15831">
    <property type="entry name" value="BTAD"/>
    <property type="match status" value="1"/>
</dbReference>
<evidence type="ECO:0000313" key="8">
    <source>
        <dbReference type="Proteomes" id="UP001501666"/>
    </source>
</evidence>
<reference evidence="8" key="1">
    <citation type="journal article" date="2019" name="Int. J. Syst. Evol. Microbiol.">
        <title>The Global Catalogue of Microorganisms (GCM) 10K type strain sequencing project: providing services to taxonomists for standard genome sequencing and annotation.</title>
        <authorList>
            <consortium name="The Broad Institute Genomics Platform"/>
            <consortium name="The Broad Institute Genome Sequencing Center for Infectious Disease"/>
            <person name="Wu L."/>
            <person name="Ma J."/>
        </authorList>
    </citation>
    <scope>NUCLEOTIDE SEQUENCE [LARGE SCALE GENOMIC DNA]</scope>
    <source>
        <strain evidence="8">JCM 6835</strain>
    </source>
</reference>
<dbReference type="Gene3D" id="1.25.40.10">
    <property type="entry name" value="Tetratricopeptide repeat domain"/>
    <property type="match status" value="1"/>
</dbReference>
<dbReference type="InterPro" id="IPR005158">
    <property type="entry name" value="BTAD"/>
</dbReference>
<dbReference type="InterPro" id="IPR027417">
    <property type="entry name" value="P-loop_NTPase"/>
</dbReference>
<evidence type="ECO:0000259" key="6">
    <source>
        <dbReference type="PROSITE" id="PS51755"/>
    </source>
</evidence>
<dbReference type="PANTHER" id="PTHR35807">
    <property type="entry name" value="TRANSCRIPTIONAL REGULATOR REDD-RELATED"/>
    <property type="match status" value="1"/>
</dbReference>
<dbReference type="InterPro" id="IPR051677">
    <property type="entry name" value="AfsR-DnrI-RedD_regulator"/>
</dbReference>
<dbReference type="Pfam" id="PF03704">
    <property type="entry name" value="BTAD"/>
    <property type="match status" value="1"/>
</dbReference>
<protein>
    <recommendedName>
        <fullName evidence="6">OmpR/PhoB-type domain-containing protein</fullName>
    </recommendedName>
</protein>
<dbReference type="PROSITE" id="PS51755">
    <property type="entry name" value="OMPR_PHOB"/>
    <property type="match status" value="1"/>
</dbReference>
<dbReference type="InterPro" id="IPR011990">
    <property type="entry name" value="TPR-like_helical_dom_sf"/>
</dbReference>
<dbReference type="Pfam" id="PF00931">
    <property type="entry name" value="NB-ARC"/>
    <property type="match status" value="1"/>
</dbReference>
<keyword evidence="4" id="KW-0804">Transcription</keyword>
<dbReference type="SUPFAM" id="SSF48452">
    <property type="entry name" value="TPR-like"/>
    <property type="match status" value="1"/>
</dbReference>
<dbReference type="PRINTS" id="PR00364">
    <property type="entry name" value="DISEASERSIST"/>
</dbReference>
<comment type="similarity">
    <text evidence="1">Belongs to the AfsR/DnrI/RedD regulatory family.</text>
</comment>
<feature type="DNA-binding region" description="OmpR/PhoB-type" evidence="5">
    <location>
        <begin position="1"/>
        <end position="85"/>
    </location>
</feature>
<organism evidence="7 8">
    <name type="scientific">Nonomuraea recticatena</name>
    <dbReference type="NCBI Taxonomy" id="46178"/>
    <lineage>
        <taxon>Bacteria</taxon>
        <taxon>Bacillati</taxon>
        <taxon>Actinomycetota</taxon>
        <taxon>Actinomycetes</taxon>
        <taxon>Streptosporangiales</taxon>
        <taxon>Streptosporangiaceae</taxon>
        <taxon>Nonomuraea</taxon>
    </lineage>
</organism>
<dbReference type="InterPro" id="IPR001867">
    <property type="entry name" value="OmpR/PhoB-type_DNA-bd"/>
</dbReference>
<keyword evidence="2" id="KW-0805">Transcription regulation</keyword>
<dbReference type="SUPFAM" id="SSF46894">
    <property type="entry name" value="C-terminal effector domain of the bipartite response regulators"/>
    <property type="match status" value="1"/>
</dbReference>
<dbReference type="Pfam" id="PF00486">
    <property type="entry name" value="Trans_reg_C"/>
    <property type="match status" value="1"/>
</dbReference>
<dbReference type="InterPro" id="IPR002182">
    <property type="entry name" value="NB-ARC"/>
</dbReference>